<keyword evidence="11 12" id="KW-0131">Cell cycle</keyword>
<protein>
    <recommendedName>
        <fullName evidence="5 12">Cell division protein FtsX</fullName>
    </recommendedName>
</protein>
<dbReference type="InterPro" id="IPR003838">
    <property type="entry name" value="ABC3_permease_C"/>
</dbReference>
<reference evidence="16 17" key="1">
    <citation type="submission" date="2019-09" db="EMBL/GenBank/DDBJ databases">
        <title>Goodfellowia gen. nov., a new genus of the Pseudonocardineae related to Actinoalloteichus, containing Goodfellowia coeruleoviolacea gen. nov., comb. nov. gen. nov., comb. nov.</title>
        <authorList>
            <person name="Labeda D."/>
        </authorList>
    </citation>
    <scope>NUCLEOTIDE SEQUENCE [LARGE SCALE GENOMIC DNA]</scope>
    <source>
        <strain evidence="16 17">AN110305</strain>
    </source>
</reference>
<keyword evidence="6 12" id="KW-1003">Cell membrane</keyword>
<feature type="transmembrane region" description="Helical" evidence="13">
    <location>
        <begin position="175"/>
        <end position="200"/>
    </location>
</feature>
<keyword evidence="8 13" id="KW-0812">Transmembrane</keyword>
<dbReference type="Pfam" id="PF02687">
    <property type="entry name" value="FtsX"/>
    <property type="match status" value="1"/>
</dbReference>
<feature type="domain" description="ABC3 transporter permease C-terminal" evidence="14">
    <location>
        <begin position="178"/>
        <end position="297"/>
    </location>
</feature>
<evidence type="ECO:0000256" key="6">
    <source>
        <dbReference type="ARBA" id="ARBA00022475"/>
    </source>
</evidence>
<dbReference type="AlphaFoldDB" id="A0A5B2XGA7"/>
<evidence type="ECO:0000256" key="8">
    <source>
        <dbReference type="ARBA" id="ARBA00022692"/>
    </source>
</evidence>
<accession>A0A5B2XGA7</accession>
<dbReference type="InterPro" id="IPR040690">
    <property type="entry name" value="FtsX_ECD"/>
</dbReference>
<keyword evidence="17" id="KW-1185">Reference proteome</keyword>
<feature type="transmembrane region" description="Helical" evidence="13">
    <location>
        <begin position="21"/>
        <end position="45"/>
    </location>
</feature>
<feature type="transmembrane region" description="Helical" evidence="13">
    <location>
        <begin position="221"/>
        <end position="245"/>
    </location>
</feature>
<evidence type="ECO:0000256" key="10">
    <source>
        <dbReference type="ARBA" id="ARBA00023136"/>
    </source>
</evidence>
<dbReference type="GO" id="GO:0051301">
    <property type="term" value="P:cell division"/>
    <property type="evidence" value="ECO:0007669"/>
    <property type="project" value="UniProtKB-KW"/>
</dbReference>
<comment type="function">
    <text evidence="1">Part of the ABC transporter FtsEX involved in cellular division.</text>
</comment>
<dbReference type="EMBL" id="VUOB01000020">
    <property type="protein sequence ID" value="KAA2262837.1"/>
    <property type="molecule type" value="Genomic_DNA"/>
</dbReference>
<dbReference type="Proteomes" id="UP000323454">
    <property type="component" value="Unassembled WGS sequence"/>
</dbReference>
<proteinExistence type="inferred from homology"/>
<evidence type="ECO:0000256" key="7">
    <source>
        <dbReference type="ARBA" id="ARBA00022618"/>
    </source>
</evidence>
<dbReference type="Gene3D" id="3.30.70.3040">
    <property type="match status" value="1"/>
</dbReference>
<dbReference type="Pfam" id="PF18075">
    <property type="entry name" value="FtsX_ECD"/>
    <property type="match status" value="1"/>
</dbReference>
<dbReference type="PIRSF" id="PIRSF003097">
    <property type="entry name" value="FtsX"/>
    <property type="match status" value="1"/>
</dbReference>
<evidence type="ECO:0000256" key="3">
    <source>
        <dbReference type="ARBA" id="ARBA00007379"/>
    </source>
</evidence>
<dbReference type="InterPro" id="IPR004513">
    <property type="entry name" value="FtsX"/>
</dbReference>
<evidence type="ECO:0000256" key="12">
    <source>
        <dbReference type="PIRNR" id="PIRNR003097"/>
    </source>
</evidence>
<evidence type="ECO:0000256" key="4">
    <source>
        <dbReference type="ARBA" id="ARBA00011160"/>
    </source>
</evidence>
<reference evidence="16 17" key="2">
    <citation type="submission" date="2019-09" db="EMBL/GenBank/DDBJ databases">
        <authorList>
            <person name="Jin C."/>
        </authorList>
    </citation>
    <scope>NUCLEOTIDE SEQUENCE [LARGE SCALE GENOMIC DNA]</scope>
    <source>
        <strain evidence="16 17">AN110305</strain>
    </source>
</reference>
<evidence type="ECO:0000256" key="1">
    <source>
        <dbReference type="ARBA" id="ARBA00003552"/>
    </source>
</evidence>
<evidence type="ECO:0000256" key="9">
    <source>
        <dbReference type="ARBA" id="ARBA00022989"/>
    </source>
</evidence>
<dbReference type="NCBIfam" id="NF038346">
    <property type="entry name" value="FtsX_actino"/>
    <property type="match status" value="1"/>
</dbReference>
<sequence length="300" mass="32948">MRASFVFSEVITGLRRNVTMTIAMILTTAISLGLLGGGLLVVRLIDRMQTVYYDKTSVSVYMTNDISANDKDCSQQLCSSLWNALRSTSGVDTVTFENRDKSYERFKEMFAAQPEMLKVVRPEGLPASFRIKLTDPQRSDVIVQAFTGKAGVKAVDDGRQVLTKLFDLFGGVRNAAFVIALLQAFAALLLISNTIQVSAYTRRTEVGIMRLVGATRWYTQLPFLIEAVVAGLIGAVLSVGLLLGAKTFFLDKMLDAPIQAGIVPQLGKLDVLMVSPWLFLTAIVISVTTGYVTLRLYVRL</sequence>
<comment type="subcellular location">
    <subcellularLocation>
        <location evidence="2">Cell membrane</location>
        <topology evidence="2">Multi-pass membrane protein</topology>
    </subcellularLocation>
</comment>
<feature type="transmembrane region" description="Helical" evidence="13">
    <location>
        <begin position="277"/>
        <end position="298"/>
    </location>
</feature>
<dbReference type="GO" id="GO:0005886">
    <property type="term" value="C:plasma membrane"/>
    <property type="evidence" value="ECO:0007669"/>
    <property type="project" value="UniProtKB-SubCell"/>
</dbReference>
<name>A0A5B2XGA7_9PSEU</name>
<comment type="similarity">
    <text evidence="3 12">Belongs to the ABC-4 integral membrane protein family. FtsX subfamily.</text>
</comment>
<comment type="subunit">
    <text evidence="4">Forms a membrane-associated complex with FtsE.</text>
</comment>
<keyword evidence="7 12" id="KW-0132">Cell division</keyword>
<dbReference type="PANTHER" id="PTHR47755">
    <property type="entry name" value="CELL DIVISION PROTEIN FTSX"/>
    <property type="match status" value="1"/>
</dbReference>
<organism evidence="16 17">
    <name type="scientific">Solihabitans fulvus</name>
    <dbReference type="NCBI Taxonomy" id="1892852"/>
    <lineage>
        <taxon>Bacteria</taxon>
        <taxon>Bacillati</taxon>
        <taxon>Actinomycetota</taxon>
        <taxon>Actinomycetes</taxon>
        <taxon>Pseudonocardiales</taxon>
        <taxon>Pseudonocardiaceae</taxon>
        <taxon>Solihabitans</taxon>
    </lineage>
</organism>
<dbReference type="RefSeq" id="WP_149849494.1">
    <property type="nucleotide sequence ID" value="NZ_VUOB01000020.1"/>
</dbReference>
<evidence type="ECO:0000259" key="14">
    <source>
        <dbReference type="Pfam" id="PF02687"/>
    </source>
</evidence>
<dbReference type="OrthoDB" id="9812531at2"/>
<dbReference type="InterPro" id="IPR047929">
    <property type="entry name" value="FtsX_actino"/>
</dbReference>
<evidence type="ECO:0000256" key="5">
    <source>
        <dbReference type="ARBA" id="ARBA00021907"/>
    </source>
</evidence>
<comment type="caution">
    <text evidence="16">The sequence shown here is derived from an EMBL/GenBank/DDBJ whole genome shotgun (WGS) entry which is preliminary data.</text>
</comment>
<evidence type="ECO:0000256" key="13">
    <source>
        <dbReference type="SAM" id="Phobius"/>
    </source>
</evidence>
<evidence type="ECO:0000313" key="16">
    <source>
        <dbReference type="EMBL" id="KAA2262837.1"/>
    </source>
</evidence>
<feature type="domain" description="FtsX extracellular" evidence="15">
    <location>
        <begin position="57"/>
        <end position="155"/>
    </location>
</feature>
<gene>
    <name evidence="16" type="ORF">F0L68_11435</name>
</gene>
<dbReference type="PANTHER" id="PTHR47755:SF1">
    <property type="entry name" value="CELL DIVISION PROTEIN FTSX"/>
    <property type="match status" value="1"/>
</dbReference>
<evidence type="ECO:0000313" key="17">
    <source>
        <dbReference type="Proteomes" id="UP000323454"/>
    </source>
</evidence>
<evidence type="ECO:0000256" key="2">
    <source>
        <dbReference type="ARBA" id="ARBA00004651"/>
    </source>
</evidence>
<keyword evidence="10 12" id="KW-0472">Membrane</keyword>
<keyword evidence="9 13" id="KW-1133">Transmembrane helix</keyword>
<evidence type="ECO:0000256" key="11">
    <source>
        <dbReference type="ARBA" id="ARBA00023306"/>
    </source>
</evidence>
<evidence type="ECO:0000259" key="15">
    <source>
        <dbReference type="Pfam" id="PF18075"/>
    </source>
</evidence>